<gene>
    <name evidence="2" type="ORF">SAMN05877842_10312</name>
</gene>
<dbReference type="OrthoDB" id="2573077at2"/>
<reference evidence="3" key="1">
    <citation type="submission" date="2017-08" db="EMBL/GenBank/DDBJ databases">
        <authorList>
            <person name="Varghese N."/>
            <person name="Submissions S."/>
        </authorList>
    </citation>
    <scope>NUCLEOTIDE SEQUENCE [LARGE SCALE GENOMIC DNA]</scope>
    <source>
        <strain evidence="3">JC23</strain>
    </source>
</reference>
<organism evidence="2 3">
    <name type="scientific">Ureibacillus acetophenoni</name>
    <dbReference type="NCBI Taxonomy" id="614649"/>
    <lineage>
        <taxon>Bacteria</taxon>
        <taxon>Bacillati</taxon>
        <taxon>Bacillota</taxon>
        <taxon>Bacilli</taxon>
        <taxon>Bacillales</taxon>
        <taxon>Caryophanaceae</taxon>
        <taxon>Ureibacillus</taxon>
    </lineage>
</organism>
<feature type="transmembrane region" description="Helical" evidence="1">
    <location>
        <begin position="180"/>
        <end position="204"/>
    </location>
</feature>
<dbReference type="RefSeq" id="WP_097148672.1">
    <property type="nucleotide sequence ID" value="NZ_OBQC01000003.1"/>
</dbReference>
<name>A0A285U9V1_9BACL</name>
<accession>A0A285U9V1</accession>
<dbReference type="AlphaFoldDB" id="A0A285U9V1"/>
<keyword evidence="1" id="KW-0812">Transmembrane</keyword>
<sequence length="288" mass="30303">MEHDKRLKNIRLGLTGNGTIPIAVDTGINMGSYSLASWAAEKFNHNFDYYDRAIDAVYNSSHVGGSSYHHLLDGQHSILGAFNAVKDVKADDSFVTEFLQAGEHLLRDTASISGINPFFSLSSEQFNNLASMVQPLGISKPFLADALTINAPELLGGVIALLSTIILGKKADLTLISKLSGAYVVSALVSANPLLATIAGGGLAYSLFKSENKKEALITAGKGAIVSGGSLLIGGLVGGPVWLGCIVAVTAAISLNYVIENPSKTISRMSDLIKPTSKILRKVSLSLD</sequence>
<dbReference type="Proteomes" id="UP000219252">
    <property type="component" value="Unassembled WGS sequence"/>
</dbReference>
<dbReference type="EMBL" id="OBQC01000003">
    <property type="protein sequence ID" value="SOC37081.1"/>
    <property type="molecule type" value="Genomic_DNA"/>
</dbReference>
<protein>
    <submittedName>
        <fullName evidence="2">Uncharacterized protein</fullName>
    </submittedName>
</protein>
<feature type="transmembrane region" description="Helical" evidence="1">
    <location>
        <begin position="241"/>
        <end position="259"/>
    </location>
</feature>
<evidence type="ECO:0000313" key="2">
    <source>
        <dbReference type="EMBL" id="SOC37081.1"/>
    </source>
</evidence>
<keyword evidence="3" id="KW-1185">Reference proteome</keyword>
<evidence type="ECO:0000313" key="3">
    <source>
        <dbReference type="Proteomes" id="UP000219252"/>
    </source>
</evidence>
<keyword evidence="1" id="KW-1133">Transmembrane helix</keyword>
<evidence type="ECO:0000256" key="1">
    <source>
        <dbReference type="SAM" id="Phobius"/>
    </source>
</evidence>
<feature type="transmembrane region" description="Helical" evidence="1">
    <location>
        <begin position="142"/>
        <end position="168"/>
    </location>
</feature>
<keyword evidence="1" id="KW-0472">Membrane</keyword>
<proteinExistence type="predicted"/>